<gene>
    <name evidence="2" type="ORF">C8P66_105153</name>
</gene>
<evidence type="ECO:0000313" key="3">
    <source>
        <dbReference type="Proteomes" id="UP000249688"/>
    </source>
</evidence>
<feature type="chain" id="PRO_5015985762" evidence="1">
    <location>
        <begin position="24"/>
        <end position="272"/>
    </location>
</feature>
<accession>A0A2W7IS38</accession>
<keyword evidence="1" id="KW-0732">Signal</keyword>
<dbReference type="OrthoDB" id="7359338at2"/>
<dbReference type="EMBL" id="QKYU01000005">
    <property type="protein sequence ID" value="PZW48404.1"/>
    <property type="molecule type" value="Genomic_DNA"/>
</dbReference>
<name>A0A2W7IS38_9PROT</name>
<dbReference type="Proteomes" id="UP000249688">
    <property type="component" value="Unassembled WGS sequence"/>
</dbReference>
<reference evidence="2 3" key="1">
    <citation type="submission" date="2018-06" db="EMBL/GenBank/DDBJ databases">
        <title>Genomic Encyclopedia of Archaeal and Bacterial Type Strains, Phase II (KMG-II): from individual species to whole genera.</title>
        <authorList>
            <person name="Goeker M."/>
        </authorList>
    </citation>
    <scope>NUCLEOTIDE SEQUENCE [LARGE SCALE GENOMIC DNA]</scope>
    <source>
        <strain evidence="2 3">DSM 24525</strain>
    </source>
</reference>
<dbReference type="RefSeq" id="WP_111397273.1">
    <property type="nucleotide sequence ID" value="NZ_QKYU01000005.1"/>
</dbReference>
<protein>
    <submittedName>
        <fullName evidence="2">Uncharacterized protein</fullName>
    </submittedName>
</protein>
<feature type="signal peptide" evidence="1">
    <location>
        <begin position="1"/>
        <end position="23"/>
    </location>
</feature>
<evidence type="ECO:0000256" key="1">
    <source>
        <dbReference type="SAM" id="SignalP"/>
    </source>
</evidence>
<comment type="caution">
    <text evidence="2">The sequence shown here is derived from an EMBL/GenBank/DDBJ whole genome shotgun (WGS) entry which is preliminary data.</text>
</comment>
<organism evidence="2 3">
    <name type="scientific">Humitalea rosea</name>
    <dbReference type="NCBI Taxonomy" id="990373"/>
    <lineage>
        <taxon>Bacteria</taxon>
        <taxon>Pseudomonadati</taxon>
        <taxon>Pseudomonadota</taxon>
        <taxon>Alphaproteobacteria</taxon>
        <taxon>Acetobacterales</taxon>
        <taxon>Roseomonadaceae</taxon>
        <taxon>Humitalea</taxon>
    </lineage>
</organism>
<sequence>MLTRRLILTAAPALLAFDGTALATVGGLPRTLRDPVLGDIPICRGGATRVQYMQGRESNDPAAADAALLEALGLMEGHMLIGRALVDAGETRLGLPHFGHPVSELYTWLEPRIATRGARPFEAELIALEARAKDGAKGAALATVFEPALAGVAALRATIAPERAASQRFRMEHVATMLGAVADDYGESIERGRIANVLEYHDSAGFLRYAIATAAKWGGEPGAPAVWGSALSELETVRQTAYPELLPPPRPPVSISAVRARAAKVRSFAEQI</sequence>
<evidence type="ECO:0000313" key="2">
    <source>
        <dbReference type="EMBL" id="PZW48404.1"/>
    </source>
</evidence>
<proteinExistence type="predicted"/>
<keyword evidence="3" id="KW-1185">Reference proteome</keyword>
<dbReference type="AlphaFoldDB" id="A0A2W7IS38"/>